<gene>
    <name evidence="2" type="ORF">BIV18_10010</name>
</gene>
<evidence type="ECO:0000259" key="1">
    <source>
        <dbReference type="Pfam" id="PF13274"/>
    </source>
</evidence>
<organism evidence="2 3">
    <name type="scientific">Peptoniphilus porci</name>
    <dbReference type="NCBI Taxonomy" id="2652280"/>
    <lineage>
        <taxon>Bacteria</taxon>
        <taxon>Bacillati</taxon>
        <taxon>Bacillota</taxon>
        <taxon>Tissierellia</taxon>
        <taxon>Tissierellales</taxon>
        <taxon>Peptoniphilaceae</taxon>
        <taxon>Peptoniphilus</taxon>
    </lineage>
</organism>
<comment type="caution">
    <text evidence="2">The sequence shown here is derived from an EMBL/GenBank/DDBJ whole genome shotgun (WGS) entry which is preliminary data.</text>
</comment>
<proteinExistence type="predicted"/>
<dbReference type="STRING" id="1465756.BIV18_10010"/>
<accession>A0A1U7LX91</accession>
<dbReference type="InterPro" id="IPR025272">
    <property type="entry name" value="SocA_Panacea"/>
</dbReference>
<evidence type="ECO:0000313" key="2">
    <source>
        <dbReference type="EMBL" id="OLR61678.1"/>
    </source>
</evidence>
<dbReference type="Proteomes" id="UP000187166">
    <property type="component" value="Unassembled WGS sequence"/>
</dbReference>
<reference evidence="2 3" key="1">
    <citation type="journal article" date="2016" name="Appl. Environ. Microbiol.">
        <title>Function and Phylogeny of Bacterial Butyryl Coenzyme A:Acetate Transferases and Their Diversity in the Proximal Colon of Swine.</title>
        <authorList>
            <person name="Trachsel J."/>
            <person name="Bayles D.O."/>
            <person name="Looft T."/>
            <person name="Levine U.Y."/>
            <person name="Allen H.K."/>
        </authorList>
    </citation>
    <scope>NUCLEOTIDE SEQUENCE [LARGE SCALE GENOMIC DNA]</scope>
    <source>
        <strain evidence="2 3">35-6-1</strain>
    </source>
</reference>
<dbReference type="EMBL" id="MJIH01000008">
    <property type="protein sequence ID" value="OLR61678.1"/>
    <property type="molecule type" value="Genomic_DNA"/>
</dbReference>
<feature type="domain" description="Antitoxin SocA-like Panacea" evidence="1">
    <location>
        <begin position="31"/>
        <end position="134"/>
    </location>
</feature>
<name>A0A1U7LX91_9FIRM</name>
<dbReference type="AlphaFoldDB" id="A0A1U7LX91"/>
<evidence type="ECO:0000313" key="3">
    <source>
        <dbReference type="Proteomes" id="UP000187166"/>
    </source>
</evidence>
<sequence length="160" mass="18918">MQYEAKDVAKFIVNYANSKGKFVNNTMVNIILYYLQGFSYICYNKPLFQDDFEAWAYGPRIPEVYTLFSMFGLERVRPYNDVWDLIFYNKVENINYRKGFSKKIADFLEVNVINLLQYTSSELVTSTWKKGTAWEQIYEDGHKNIIPKSVIKNYFISKVS</sequence>
<keyword evidence="3" id="KW-1185">Reference proteome</keyword>
<protein>
    <recommendedName>
        <fullName evidence="1">Antitoxin SocA-like Panacea domain-containing protein</fullName>
    </recommendedName>
</protein>
<dbReference type="Pfam" id="PF13274">
    <property type="entry name" value="SocA_Panacea"/>
    <property type="match status" value="1"/>
</dbReference>